<comment type="subcellular location">
    <subcellularLocation>
        <location evidence="1 6">Nucleus</location>
    </subcellularLocation>
</comment>
<proteinExistence type="inferred from homology"/>
<name>A0A7S1GHW2_9CHLO</name>
<reference evidence="7" key="1">
    <citation type="submission" date="2021-01" db="EMBL/GenBank/DDBJ databases">
        <authorList>
            <person name="Corre E."/>
            <person name="Pelletier E."/>
            <person name="Niang G."/>
            <person name="Scheremetjew M."/>
            <person name="Finn R."/>
            <person name="Kale V."/>
            <person name="Holt S."/>
            <person name="Cochrane G."/>
            <person name="Meng A."/>
            <person name="Brown T."/>
            <person name="Cohen L."/>
        </authorList>
    </citation>
    <scope>NUCLEOTIDE SEQUENCE</scope>
    <source>
        <strain evidence="7">CCMP2329</strain>
    </source>
</reference>
<sequence length="127" mass="14044">MSDTHGAPETVHDPKMASEYIKGLRGKVEEVLSKIDAVESIGKDAKDASVVRDQLNAYIGALESLYTEASSLHGDEVEVPLEVVQYVDDGGNPDECMRHIMSAVLRESQRIHGKKHAIEVFEENFHP</sequence>
<keyword evidence="6" id="KW-0010">Activator</keyword>
<dbReference type="GO" id="GO:0003712">
    <property type="term" value="F:transcription coregulator activity"/>
    <property type="evidence" value="ECO:0007669"/>
    <property type="project" value="InterPro"/>
</dbReference>
<gene>
    <name evidence="6" type="primary">MED10</name>
    <name evidence="7" type="ORF">POKL1161_LOCUS451</name>
</gene>
<dbReference type="EMBL" id="HBFV01000650">
    <property type="protein sequence ID" value="CAD8928098.1"/>
    <property type="molecule type" value="Transcribed_RNA"/>
</dbReference>
<evidence type="ECO:0000256" key="4">
    <source>
        <dbReference type="ARBA" id="ARBA00023163"/>
    </source>
</evidence>
<evidence type="ECO:0000256" key="2">
    <source>
        <dbReference type="ARBA" id="ARBA00005389"/>
    </source>
</evidence>
<comment type="subunit">
    <text evidence="6">Component of the Mediator complex.</text>
</comment>
<dbReference type="GO" id="GO:0006357">
    <property type="term" value="P:regulation of transcription by RNA polymerase II"/>
    <property type="evidence" value="ECO:0007669"/>
    <property type="project" value="InterPro"/>
</dbReference>
<keyword evidence="5 6" id="KW-0539">Nucleus</keyword>
<dbReference type="InterPro" id="IPR019145">
    <property type="entry name" value="Mediator_Med10"/>
</dbReference>
<evidence type="ECO:0000313" key="7">
    <source>
        <dbReference type="EMBL" id="CAD8928098.1"/>
    </source>
</evidence>
<comment type="similarity">
    <text evidence="2 6">Belongs to the Mediator complex subunit 10 family.</text>
</comment>
<evidence type="ECO:0000256" key="1">
    <source>
        <dbReference type="ARBA" id="ARBA00004123"/>
    </source>
</evidence>
<keyword evidence="4 6" id="KW-0804">Transcription</keyword>
<organism evidence="7">
    <name type="scientific">Picochlorum oklahomense</name>
    <dbReference type="NCBI Taxonomy" id="249345"/>
    <lineage>
        <taxon>Eukaryota</taxon>
        <taxon>Viridiplantae</taxon>
        <taxon>Chlorophyta</taxon>
        <taxon>core chlorophytes</taxon>
        <taxon>Trebouxiophyceae</taxon>
        <taxon>Trebouxiophyceae incertae sedis</taxon>
        <taxon>Picochlorum</taxon>
    </lineage>
</organism>
<comment type="function">
    <text evidence="6">Component of the Mediator complex, a coactivator involved in the regulated transcription of nearly all RNA polymerase II-dependent genes. Mediator functions as a bridge to convey information from gene-specific regulatory proteins to the basal RNA polymerase II transcription machinery. Mediator is recruited to promoters by direct interactions with regulatory proteins and serves as a scaffold for the assembly of a functional preinitiation complex with RNA polymerase II and the general transcription factors.</text>
</comment>
<evidence type="ECO:0000256" key="3">
    <source>
        <dbReference type="ARBA" id="ARBA00023015"/>
    </source>
</evidence>
<dbReference type="Pfam" id="PF09748">
    <property type="entry name" value="Med10"/>
    <property type="match status" value="1"/>
</dbReference>
<evidence type="ECO:0000256" key="5">
    <source>
        <dbReference type="ARBA" id="ARBA00023242"/>
    </source>
</evidence>
<dbReference type="AlphaFoldDB" id="A0A7S1GHW2"/>
<accession>A0A7S1GHW2</accession>
<keyword evidence="3 6" id="KW-0805">Transcription regulation</keyword>
<protein>
    <recommendedName>
        <fullName evidence="6">Mediator of RNA polymerase II transcription subunit 10</fullName>
    </recommendedName>
    <alternativeName>
        <fullName evidence="6">Mediator complex subunit 10</fullName>
    </alternativeName>
</protein>
<dbReference type="GO" id="GO:0016592">
    <property type="term" value="C:mediator complex"/>
    <property type="evidence" value="ECO:0007669"/>
    <property type="project" value="InterPro"/>
</dbReference>
<evidence type="ECO:0000256" key="6">
    <source>
        <dbReference type="RuleBase" id="RU364146"/>
    </source>
</evidence>